<proteinExistence type="predicted"/>
<dbReference type="GO" id="GO:1990756">
    <property type="term" value="F:ubiquitin-like ligase-substrate adaptor activity"/>
    <property type="evidence" value="ECO:0007669"/>
    <property type="project" value="TreeGrafter"/>
</dbReference>
<dbReference type="AlphaFoldDB" id="A0AAW0M394"/>
<sequence length="299" mass="31946">METFCTIPTGSHSAANNHLPSGTGNAVYDHLPSGTGNAVYDPTVDAMETDTTGGVNTVIHGVPVYIPNSLDLAEIGHRQFLPERDPSGWELPFLQGWLVGQSHAGGPSVLPLNDDGSSREPSAQYINFSILASHLSTQNITMLGGISLPGISGRSSLQYRFSNSHFSVSDSVEGAALVNAPSDWVDAQPIISRIQLKITTLLAAVATAELPFTVKLRVWPHDVENPFAPLNAERCCLPYPMLSCVAACVACTLPHMEADPGYQTLIHQDPGAGTSPTQHPVSAYQVIYELRTYSLEKAA</sequence>
<dbReference type="InterPro" id="IPR052596">
    <property type="entry name" value="AMBRA1_autophagy"/>
</dbReference>
<dbReference type="GO" id="GO:0000045">
    <property type="term" value="P:autophagosome assembly"/>
    <property type="evidence" value="ECO:0007669"/>
    <property type="project" value="TreeGrafter"/>
</dbReference>
<protein>
    <submittedName>
        <fullName evidence="1">Uncharacterized protein</fullName>
    </submittedName>
</protein>
<dbReference type="PANTHER" id="PTHR22874">
    <property type="entry name" value="ACTIVATING MOLECULE IN BECN1-REGULATED AUTOPHAGY PROTEIN 1"/>
    <property type="match status" value="1"/>
</dbReference>
<organism evidence="1">
    <name type="scientific">Quercus suber</name>
    <name type="common">Cork oak</name>
    <dbReference type="NCBI Taxonomy" id="58331"/>
    <lineage>
        <taxon>Eukaryota</taxon>
        <taxon>Viridiplantae</taxon>
        <taxon>Streptophyta</taxon>
        <taxon>Embryophyta</taxon>
        <taxon>Tracheophyta</taxon>
        <taxon>Spermatophyta</taxon>
        <taxon>Magnoliopsida</taxon>
        <taxon>eudicotyledons</taxon>
        <taxon>Gunneridae</taxon>
        <taxon>Pentapetalae</taxon>
        <taxon>rosids</taxon>
        <taxon>fabids</taxon>
        <taxon>Fagales</taxon>
        <taxon>Fagaceae</taxon>
        <taxon>Quercus</taxon>
    </lineage>
</organism>
<dbReference type="EMBL" id="PKMF04000028">
    <property type="protein sequence ID" value="KAK7857277.1"/>
    <property type="molecule type" value="Genomic_DNA"/>
</dbReference>
<reference evidence="1" key="1">
    <citation type="submission" date="2017-12" db="EMBL/GenBank/DDBJ databases">
        <authorList>
            <person name="Barbosa P."/>
            <person name="Usie A."/>
            <person name="Ramos A.M."/>
        </authorList>
    </citation>
    <scope>NUCLEOTIDE SEQUENCE</scope>
    <source>
        <strain evidence="1">HL8</strain>
        <tissue evidence="1">Leaves</tissue>
    </source>
</reference>
<accession>A0AAW0M394</accession>
<reference evidence="1" key="3">
    <citation type="submission" date="2023-07" db="EMBL/GenBank/DDBJ databases">
        <title>An improved reference 1 genome and first organelle genomes of Quercus suber.</title>
        <authorList>
            <consortium name="Genosuber Consortium"/>
            <person name="Usie A."/>
            <person name="Serra O."/>
            <person name="Barros P."/>
        </authorList>
    </citation>
    <scope>NUCLEOTIDE SEQUENCE</scope>
    <source>
        <strain evidence="1">HL8</strain>
        <tissue evidence="1">Leaves</tissue>
    </source>
</reference>
<gene>
    <name evidence="1" type="ORF">CFP56_018583</name>
</gene>
<dbReference type="GO" id="GO:0000423">
    <property type="term" value="P:mitophagy"/>
    <property type="evidence" value="ECO:0007669"/>
    <property type="project" value="TreeGrafter"/>
</dbReference>
<evidence type="ECO:0000313" key="1">
    <source>
        <dbReference type="EMBL" id="KAK7857277.1"/>
    </source>
</evidence>
<comment type="caution">
    <text evidence="1">The sequence shown here is derived from an EMBL/GenBank/DDBJ whole genome shotgun (WGS) entry which is preliminary data.</text>
</comment>
<dbReference type="GO" id="GO:0080008">
    <property type="term" value="C:Cul4-RING E3 ubiquitin ligase complex"/>
    <property type="evidence" value="ECO:0007669"/>
    <property type="project" value="TreeGrafter"/>
</dbReference>
<name>A0AAW0M394_QUESU</name>
<dbReference type="PANTHER" id="PTHR22874:SF8">
    <property type="entry name" value="TRANSDUCIN FAMILY PROTEIN _ WD-40 REPEAT FAMILY PROTEIN"/>
    <property type="match status" value="1"/>
</dbReference>
<reference evidence="1" key="2">
    <citation type="journal article" date="2018" name="Sci. Data">
        <title>The draft genome sequence of cork oak.</title>
        <authorList>
            <person name="Ramos A.M."/>
            <person name="Usie A."/>
            <person name="Barbosa P."/>
            <person name="Barros P.M."/>
            <person name="Capote T."/>
            <person name="Chaves I."/>
            <person name="Simoes F."/>
            <person name="Abreu I."/>
            <person name="Carrasquinho I."/>
            <person name="Faro C."/>
            <person name="Guimaraes J.B."/>
            <person name="Mendonca D."/>
            <person name="Nobrega F."/>
            <person name="Rodrigues L."/>
            <person name="Saibo N.J.M."/>
            <person name="Varela M.C."/>
            <person name="Egas C."/>
            <person name="Matos J."/>
            <person name="Miguel C.M."/>
            <person name="Oliveira M.M."/>
            <person name="Ricardo C.P."/>
            <person name="Goncalves S."/>
        </authorList>
    </citation>
    <scope>NUCLEOTIDE SEQUENCE [LARGE SCALE GENOMIC DNA]</scope>
    <source>
        <strain evidence="1">HL8</strain>
    </source>
</reference>